<evidence type="ECO:0000313" key="2">
    <source>
        <dbReference type="Proteomes" id="UP000326951"/>
    </source>
</evidence>
<name>A0A5K7WT78_9BACL</name>
<proteinExistence type="predicted"/>
<dbReference type="InterPro" id="IPR012334">
    <property type="entry name" value="Pectin_lyas_fold"/>
</dbReference>
<accession>A0A5K7WT78</accession>
<dbReference type="SUPFAM" id="SSF51126">
    <property type="entry name" value="Pectin lyase-like"/>
    <property type="match status" value="1"/>
</dbReference>
<sequence length="265" mass="27964">MTYRPVQNYRGNEADLPQLMAGEIGVTTDTRKLFFGAGGNQEVARVGYVPTMTTADIDYYVAPDGSDETGDGSETKPFKMIQHALDLIPDIIKHNVTINLAPGATFSESIILAYKFGGGITIKSSDKSTINGSGLFRRIISNLILENLDFVLQETITDHGVLSFGGCSTIGVLNTTVNGNEKDITAFYFAGGSHGEVSTSSSALNCKHVIFCTGQSSIFVYDMGPGSGNTGTGLVAQNGIIYKGASGFPSAETAESQSLGGQIFN</sequence>
<dbReference type="Proteomes" id="UP000326951">
    <property type="component" value="Chromosome"/>
</dbReference>
<dbReference type="EMBL" id="AP021853">
    <property type="protein sequence ID" value="BBN97512.1"/>
    <property type="molecule type" value="Genomic_DNA"/>
</dbReference>
<protein>
    <recommendedName>
        <fullName evidence="3">Major tropism determinant N-terminal domain-containing protein</fullName>
    </recommendedName>
</protein>
<gene>
    <name evidence="1" type="ORF">St703_02170</name>
</gene>
<evidence type="ECO:0000313" key="1">
    <source>
        <dbReference type="EMBL" id="BBN97512.1"/>
    </source>
</evidence>
<dbReference type="AlphaFoldDB" id="A0A5K7WT78"/>
<reference evidence="1 2" key="1">
    <citation type="submission" date="2019-09" db="EMBL/GenBank/DDBJ databases">
        <title>Complete genome sequence of Sporolactobacillus terrae 70-3.</title>
        <authorList>
            <person name="Tanaka N."/>
            <person name="Shiwa Y."/>
            <person name="Fujita N."/>
            <person name="Tanasupawat S."/>
        </authorList>
    </citation>
    <scope>NUCLEOTIDE SEQUENCE [LARGE SCALE GENOMIC DNA]</scope>
    <source>
        <strain evidence="1 2">70-3</strain>
    </source>
</reference>
<dbReference type="RefSeq" id="WP_152080089.1">
    <property type="nucleotide sequence ID" value="NZ_AP021853.1"/>
</dbReference>
<dbReference type="Gene3D" id="2.160.20.10">
    <property type="entry name" value="Single-stranded right-handed beta-helix, Pectin lyase-like"/>
    <property type="match status" value="1"/>
</dbReference>
<organism evidence="1 2">
    <name type="scientific">Sporolactobacillus terrae</name>
    <dbReference type="NCBI Taxonomy" id="269673"/>
    <lineage>
        <taxon>Bacteria</taxon>
        <taxon>Bacillati</taxon>
        <taxon>Bacillota</taxon>
        <taxon>Bacilli</taxon>
        <taxon>Bacillales</taxon>
        <taxon>Sporolactobacillaceae</taxon>
        <taxon>Sporolactobacillus</taxon>
    </lineage>
</organism>
<evidence type="ECO:0008006" key="3">
    <source>
        <dbReference type="Google" id="ProtNLM"/>
    </source>
</evidence>
<dbReference type="InterPro" id="IPR011050">
    <property type="entry name" value="Pectin_lyase_fold/virulence"/>
</dbReference>